<name>A0A6A5QKB8_AMPQU</name>
<keyword evidence="2" id="KW-1185">Reference proteome</keyword>
<accession>A0A6A5QKB8</accession>
<dbReference type="AlphaFoldDB" id="A0A6A5QKB8"/>
<dbReference type="EMBL" id="ML979135">
    <property type="protein sequence ID" value="KAF1915859.1"/>
    <property type="molecule type" value="Genomic_DNA"/>
</dbReference>
<proteinExistence type="predicted"/>
<sequence>MAPLFLCIYIHTTTNTDHVVCLESPSISNLFVFVSFCVERKCLVGLGFKVWSCCIAPEMCFSLRTILPLVV</sequence>
<reference evidence="1" key="1">
    <citation type="journal article" date="2020" name="Stud. Mycol.">
        <title>101 Dothideomycetes genomes: a test case for predicting lifestyles and emergence of pathogens.</title>
        <authorList>
            <person name="Haridas S."/>
            <person name="Albert R."/>
            <person name="Binder M."/>
            <person name="Bloem J."/>
            <person name="Labutti K."/>
            <person name="Salamov A."/>
            <person name="Andreopoulos B."/>
            <person name="Baker S."/>
            <person name="Barry K."/>
            <person name="Bills G."/>
            <person name="Bluhm B."/>
            <person name="Cannon C."/>
            <person name="Castanera R."/>
            <person name="Culley D."/>
            <person name="Daum C."/>
            <person name="Ezra D."/>
            <person name="Gonzalez J."/>
            <person name="Henrissat B."/>
            <person name="Kuo A."/>
            <person name="Liang C."/>
            <person name="Lipzen A."/>
            <person name="Lutzoni F."/>
            <person name="Magnuson J."/>
            <person name="Mondo S."/>
            <person name="Nolan M."/>
            <person name="Ohm R."/>
            <person name="Pangilinan J."/>
            <person name="Park H.-J."/>
            <person name="Ramirez L."/>
            <person name="Alfaro M."/>
            <person name="Sun H."/>
            <person name="Tritt A."/>
            <person name="Yoshinaga Y."/>
            <person name="Zwiers L.-H."/>
            <person name="Turgeon B."/>
            <person name="Goodwin S."/>
            <person name="Spatafora J."/>
            <person name="Crous P."/>
            <person name="Grigoriev I."/>
        </authorList>
    </citation>
    <scope>NUCLEOTIDE SEQUENCE</scope>
    <source>
        <strain evidence="1">HMLAC05119</strain>
    </source>
</reference>
<protein>
    <submittedName>
        <fullName evidence="1">Uncharacterized protein</fullName>
    </submittedName>
</protein>
<gene>
    <name evidence="1" type="ORF">BDU57DRAFT_515636</name>
</gene>
<evidence type="ECO:0000313" key="1">
    <source>
        <dbReference type="EMBL" id="KAF1915859.1"/>
    </source>
</evidence>
<organism evidence="1 2">
    <name type="scientific">Ampelomyces quisqualis</name>
    <name type="common">Powdery mildew agent</name>
    <dbReference type="NCBI Taxonomy" id="50730"/>
    <lineage>
        <taxon>Eukaryota</taxon>
        <taxon>Fungi</taxon>
        <taxon>Dikarya</taxon>
        <taxon>Ascomycota</taxon>
        <taxon>Pezizomycotina</taxon>
        <taxon>Dothideomycetes</taxon>
        <taxon>Pleosporomycetidae</taxon>
        <taxon>Pleosporales</taxon>
        <taxon>Pleosporineae</taxon>
        <taxon>Phaeosphaeriaceae</taxon>
        <taxon>Ampelomyces</taxon>
    </lineage>
</organism>
<dbReference type="Proteomes" id="UP000800096">
    <property type="component" value="Unassembled WGS sequence"/>
</dbReference>
<evidence type="ECO:0000313" key="2">
    <source>
        <dbReference type="Proteomes" id="UP000800096"/>
    </source>
</evidence>